<dbReference type="GO" id="GO:0005886">
    <property type="term" value="C:plasma membrane"/>
    <property type="evidence" value="ECO:0007669"/>
    <property type="project" value="TreeGrafter"/>
</dbReference>
<evidence type="ECO:0000313" key="2">
    <source>
        <dbReference type="EMBL" id="HDX30343.1"/>
    </source>
</evidence>
<reference evidence="2" key="1">
    <citation type="journal article" date="2020" name="mSystems">
        <title>Genome- and Community-Level Interaction Insights into Carbon Utilization and Element Cycling Functions of Hydrothermarchaeota in Hydrothermal Sediment.</title>
        <authorList>
            <person name="Zhou Z."/>
            <person name="Liu Y."/>
            <person name="Xu W."/>
            <person name="Pan J."/>
            <person name="Luo Z.H."/>
            <person name="Li M."/>
        </authorList>
    </citation>
    <scope>NUCLEOTIDE SEQUENCE [LARGE SCALE GENOMIC DNA]</scope>
    <source>
        <strain evidence="2">SpSt-289</strain>
    </source>
</reference>
<name>A0A7C1J8T3_9CHLR</name>
<accession>A0A7C1J8T3</accession>
<feature type="domain" description="DUF218" evidence="1">
    <location>
        <begin position="49"/>
        <end position="174"/>
    </location>
</feature>
<dbReference type="EMBL" id="DSMG01000036">
    <property type="protein sequence ID" value="HDX30343.1"/>
    <property type="molecule type" value="Genomic_DNA"/>
</dbReference>
<evidence type="ECO:0000259" key="1">
    <source>
        <dbReference type="Pfam" id="PF02698"/>
    </source>
</evidence>
<dbReference type="Pfam" id="PF02698">
    <property type="entry name" value="DUF218"/>
    <property type="match status" value="1"/>
</dbReference>
<dbReference type="PANTHER" id="PTHR30336:SF6">
    <property type="entry name" value="INTEGRAL MEMBRANE PROTEIN"/>
    <property type="match status" value="1"/>
</dbReference>
<protein>
    <recommendedName>
        <fullName evidence="1">DUF218 domain-containing protein</fullName>
    </recommendedName>
</protein>
<organism evidence="2">
    <name type="scientific">Caldilinea aerophila</name>
    <dbReference type="NCBI Taxonomy" id="133453"/>
    <lineage>
        <taxon>Bacteria</taxon>
        <taxon>Bacillati</taxon>
        <taxon>Chloroflexota</taxon>
        <taxon>Caldilineae</taxon>
        <taxon>Caldilineales</taxon>
        <taxon>Caldilineaceae</taxon>
        <taxon>Caldilinea</taxon>
    </lineage>
</organism>
<proteinExistence type="predicted"/>
<dbReference type="InterPro" id="IPR051599">
    <property type="entry name" value="Cell_Envelope_Assoc"/>
</dbReference>
<dbReference type="CDD" id="cd06259">
    <property type="entry name" value="YdcF-like"/>
    <property type="match status" value="1"/>
</dbReference>
<dbReference type="AlphaFoldDB" id="A0A7C1J8T3"/>
<gene>
    <name evidence="2" type="ORF">ENQ20_02490</name>
</gene>
<dbReference type="InterPro" id="IPR003848">
    <property type="entry name" value="DUF218"/>
</dbReference>
<sequence length="214" mass="23660">MKSGVRLWLSLGMGGLLVALTLPFVWRAWVEWAYASSIYTLEEVPSARVALVLGARVYPDGRLSPMLADRVDTAIALYSAGKVEKLLMSGDNSHADYNEPGAMMAYAIRQGVPAEDIQPDYGGRRTYDSCYRARHIFQVEEAIIVTQEFHLPRALFLCQNLGIAVVGVAADRRLYHPRSIAWSEARETPATLAALLDIIRRAPPPVLGDPIPLR</sequence>
<dbReference type="PANTHER" id="PTHR30336">
    <property type="entry name" value="INNER MEMBRANE PROTEIN, PROBABLE PERMEASE"/>
    <property type="match status" value="1"/>
</dbReference>
<comment type="caution">
    <text evidence="2">The sequence shown here is derived from an EMBL/GenBank/DDBJ whole genome shotgun (WGS) entry which is preliminary data.</text>
</comment>